<dbReference type="GO" id="GO:0015031">
    <property type="term" value="P:protein transport"/>
    <property type="evidence" value="ECO:0007669"/>
    <property type="project" value="UniProtKB-KW"/>
</dbReference>
<feature type="region of interest" description="Disordered" evidence="8">
    <location>
        <begin position="819"/>
        <end position="842"/>
    </location>
</feature>
<feature type="compositionally biased region" description="Low complexity" evidence="8">
    <location>
        <begin position="9"/>
        <end position="22"/>
    </location>
</feature>
<proteinExistence type="inferred from homology"/>
<sequence length="1696" mass="179591">MSTGIDDNAAPASSSRHAASSSIPNAAHHEQASSLRNGIASPQSPGSEADSTINSTAFAPSILASRLGRSIYSSTAAAGSSLSLAGSGVNSPALALTGFNAVSTVLNNPSKRQHPIDPKSSRFPPVASSHVPADIPKVKKAELEPYLSTVRPEWDRFMRNQSMGRQGKATLEQQQQQLRSQESSHDSEPLGKSDRRHRATPSIASLSADLQAVPPPQARKRLPNLSAVPQIFFAEDFDLANPYTFDQVTERYKATSTSSPAHPDGTSAPTYDVALNQMLQEKLSYYSDVVEQHLIIEIGQQSSSFFAALENLNDLNAEAESCLTKIHALNSDLDHIDVNQARKGLEVIRHQHRRRQLEHQQSAVVDVRHIVERRDLVRLLLQQGETEEALEILNALRSTLRPNVSDAHEPENSRATPQSADQDQTSIDFTRLGCLTSLPDELQQMEQSLSTMLEQDLIAILKQDNQARLSALDKQPTSSDYFTGAAKSNDPKGTHVGLELDTSVVAATESVLTPFKPPASPFGHSGNALSSDDAQLASRIKPLVVGLARTGGIENAVAAYRDVAIQAVQDAWTASLTRSGANMDETVNWLLAQDASKPIDHDALPSPALPIRDLDHTAFLQMARSLFDALIECLKGIDAQCKLLPRLLDELNSSQEVSRDQTQKSSTAPNGGASPDSPVPLPPTMPRGVPANLPARLSDVVVASAEHAHTLSARLLALRAPSHAALELPSFLVVFQLCWSFVLSSEQLCRKMIVGLRGTVLGQAKGFLATFHRRRIERAAKAVEEETWAQADVGADIQAQIRLIVSSAVEDPAELVVTGGDHQRDTRTQQADSEAAEAEPSTTSKTLVIEDRQYFVVDASLDVLSLLVDYIKVIINLPLLTTEAMARVVEFLKQFNSRTCQVVLGAGAMRSAGLKNITAKHLALASQSLSIMISLIPYIRETVRRHLPPKQAVMLTEFDKLRRDFQEHQYEIHAKLVAIMSDRLTVHCRTLSAVDWNSADKAGANANDGQTDANGTEPEPNKYAVDLVKETATLHKVLSKYLQGVVVEHVIGQVLRAIDARLAQEFEKVPVQKQLAMERMQADIRYLGSKLSTLQHVEWKDEALQQVLEAKRAAQPPVIDVPASAGTSTPKDETAPGSPAVDKPAASPFGPVTYKPRIPNIFARRQQQQQQQQQQSQSNSPRGSTDISGTLTPSETRRSAEATPRSSLQQHPTTASQRPSQEAAGVDNAGASGPEPPSKMEGAGARSIEEEMHDVPPTPPAKNDVMEPAGTAKDGEEDVGASEDLVAPVVPAPDAVARVLKDGTPRASADLAEPATHASAALDQEALATAVTGDAAQAGQKGGVQKGEDEAMATAESAGESEKTDEAAVDAKLQQSSEDAAKARSSIDVSAVNSASVPELSTPTKATSRAQGVSSGAESSPVRSGASTPATSTPSGTPAKPGRMSLKERLAEAARKRAQQSAPPAPTAALAHQSQPVPASAAPNSEAKGAEAVPEKSDSVGVETPSASVEEAKATPGASKDKVQVAEPVLEKPDADVVGTPSAAVAEAKADDGKPTLAGASEATAQPEDATRAEPEHAAKTNGVEEASAKKEAEVPAVAAADEPIAVSDSKPASTVDEASQDDAAAVKGEASLEQKGADAAEDGDGDGGGDEGEAEAEAEGGDADTNEATHDSAVSGASGAGGKKNKKKKKKGKKK</sequence>
<dbReference type="GO" id="GO:0005829">
    <property type="term" value="C:cytosol"/>
    <property type="evidence" value="ECO:0007669"/>
    <property type="project" value="GOC"/>
</dbReference>
<dbReference type="OrthoDB" id="10259024at2759"/>
<evidence type="ECO:0000256" key="6">
    <source>
        <dbReference type="ARBA" id="ARBA00023034"/>
    </source>
</evidence>
<feature type="compositionally biased region" description="Low complexity" evidence="8">
    <location>
        <begin position="1424"/>
        <end position="1442"/>
    </location>
</feature>
<feature type="compositionally biased region" description="Basic residues" evidence="8">
    <location>
        <begin position="1684"/>
        <end position="1696"/>
    </location>
</feature>
<dbReference type="PANTHER" id="PTHR12965">
    <property type="entry name" value="VACUOLAR PROTEIN SORTING 54"/>
    <property type="match status" value="1"/>
</dbReference>
<keyword evidence="6" id="KW-0333">Golgi apparatus</keyword>
<feature type="compositionally biased region" description="Basic and acidic residues" evidence="8">
    <location>
        <begin position="1445"/>
        <end position="1455"/>
    </location>
</feature>
<dbReference type="InterPro" id="IPR039745">
    <property type="entry name" value="Vps54"/>
</dbReference>
<protein>
    <recommendedName>
        <fullName evidence="3">Vacuolar protein sorting-associated protein 54</fullName>
    </recommendedName>
</protein>
<reference evidence="12" key="1">
    <citation type="journal article" date="2013" name="Genome Announc.">
        <title>Genome sequence of the basidiomycetous yeast Pseudozyma antarctica T-34, a producer of the glycolipid biosurfactants mannosylerythritol lipids.</title>
        <authorList>
            <person name="Morita T."/>
            <person name="Koike H."/>
            <person name="Koyama Y."/>
            <person name="Hagiwara H."/>
            <person name="Ito E."/>
            <person name="Fukuoka T."/>
            <person name="Imura T."/>
            <person name="Machida M."/>
            <person name="Kitamoto D."/>
        </authorList>
    </citation>
    <scope>NUCLEOTIDE SEQUENCE [LARGE SCALE GENOMIC DNA]</scope>
    <source>
        <strain evidence="12">T-34</strain>
    </source>
</reference>
<organism evidence="11 12">
    <name type="scientific">Pseudozyma antarctica (strain T-34)</name>
    <name type="common">Yeast</name>
    <name type="synonym">Candida antarctica</name>
    <dbReference type="NCBI Taxonomy" id="1151754"/>
    <lineage>
        <taxon>Eukaryota</taxon>
        <taxon>Fungi</taxon>
        <taxon>Dikarya</taxon>
        <taxon>Basidiomycota</taxon>
        <taxon>Ustilaginomycotina</taxon>
        <taxon>Ustilaginomycetes</taxon>
        <taxon>Ustilaginales</taxon>
        <taxon>Ustilaginaceae</taxon>
        <taxon>Moesziomyces</taxon>
    </lineage>
</organism>
<keyword evidence="4" id="KW-0813">Transport</keyword>
<feature type="compositionally biased region" description="Basic and acidic residues" evidence="8">
    <location>
        <begin position="1519"/>
        <end position="1535"/>
    </location>
</feature>
<feature type="compositionally biased region" description="Polar residues" evidence="8">
    <location>
        <begin position="1204"/>
        <end position="1220"/>
    </location>
</feature>
<evidence type="ECO:0000256" key="1">
    <source>
        <dbReference type="ARBA" id="ARBA00004601"/>
    </source>
</evidence>
<feature type="compositionally biased region" description="Polar residues" evidence="8">
    <location>
        <begin position="1179"/>
        <end position="1194"/>
    </location>
</feature>
<feature type="compositionally biased region" description="Low complexity" evidence="8">
    <location>
        <begin position="1459"/>
        <end position="1473"/>
    </location>
</feature>
<dbReference type="InterPro" id="IPR019515">
    <property type="entry name" value="VPS54_N"/>
</dbReference>
<feature type="region of interest" description="Disordered" evidence="8">
    <location>
        <begin position="164"/>
        <end position="198"/>
    </location>
</feature>
<feature type="region of interest" description="Disordered" evidence="8">
    <location>
        <begin position="654"/>
        <end position="688"/>
    </location>
</feature>
<evidence type="ECO:0000256" key="5">
    <source>
        <dbReference type="ARBA" id="ARBA00022927"/>
    </source>
</evidence>
<feature type="compositionally biased region" description="Low complexity" evidence="8">
    <location>
        <begin position="1166"/>
        <end position="1178"/>
    </location>
</feature>
<dbReference type="InterPro" id="IPR012501">
    <property type="entry name" value="Vps54_C"/>
</dbReference>
<feature type="region of interest" description="Disordered" evidence="8">
    <location>
        <begin position="1332"/>
        <end position="1696"/>
    </location>
</feature>
<evidence type="ECO:0000313" key="11">
    <source>
        <dbReference type="EMBL" id="GAC76179.1"/>
    </source>
</evidence>
<feature type="compositionally biased region" description="Polar residues" evidence="8">
    <location>
        <begin position="413"/>
        <end position="425"/>
    </location>
</feature>
<evidence type="ECO:0000256" key="3">
    <source>
        <dbReference type="ARBA" id="ARBA00017665"/>
    </source>
</evidence>
<name>M9LZ37_PSEA3</name>
<feature type="compositionally biased region" description="Polar residues" evidence="8">
    <location>
        <begin position="32"/>
        <end position="53"/>
    </location>
</feature>
<keyword evidence="5" id="KW-0653">Protein transport</keyword>
<dbReference type="GO" id="GO:0006896">
    <property type="term" value="P:Golgi to vacuole transport"/>
    <property type="evidence" value="ECO:0007669"/>
    <property type="project" value="TreeGrafter"/>
</dbReference>
<evidence type="ECO:0000313" key="12">
    <source>
        <dbReference type="Proteomes" id="UP000011976"/>
    </source>
</evidence>
<feature type="compositionally biased region" description="Low complexity" evidence="8">
    <location>
        <begin position="171"/>
        <end position="181"/>
    </location>
</feature>
<feature type="compositionally biased region" description="Low complexity" evidence="8">
    <location>
        <begin position="1595"/>
        <end position="1608"/>
    </location>
</feature>
<dbReference type="GO" id="GO:0042147">
    <property type="term" value="P:retrograde transport, endosome to Golgi"/>
    <property type="evidence" value="ECO:0007669"/>
    <property type="project" value="InterPro"/>
</dbReference>
<feature type="region of interest" description="Disordered" evidence="8">
    <location>
        <begin position="403"/>
        <end position="425"/>
    </location>
</feature>
<evidence type="ECO:0000259" key="9">
    <source>
        <dbReference type="Pfam" id="PF07928"/>
    </source>
</evidence>
<feature type="region of interest" description="Disordered" evidence="8">
    <location>
        <begin position="110"/>
        <end position="131"/>
    </location>
</feature>
<feature type="compositionally biased region" description="Polar residues" evidence="8">
    <location>
        <begin position="1387"/>
        <end position="1422"/>
    </location>
</feature>
<feature type="compositionally biased region" description="Acidic residues" evidence="8">
    <location>
        <begin position="1640"/>
        <end position="1666"/>
    </location>
</feature>
<gene>
    <name evidence="11" type="ORF">PANT_19d00153</name>
</gene>
<dbReference type="GO" id="GO:0000938">
    <property type="term" value="C:GARP complex"/>
    <property type="evidence" value="ECO:0007669"/>
    <property type="project" value="InterPro"/>
</dbReference>
<comment type="subcellular location">
    <subcellularLocation>
        <location evidence="1">Golgi apparatus</location>
        <location evidence="1">trans-Golgi network</location>
    </subcellularLocation>
</comment>
<dbReference type="Gene3D" id="6.10.250.860">
    <property type="match status" value="1"/>
</dbReference>
<feature type="region of interest" description="Disordered" evidence="8">
    <location>
        <begin position="1118"/>
        <end position="1280"/>
    </location>
</feature>
<comment type="similarity">
    <text evidence="2">Belongs to the VPS54 family.</text>
</comment>
<feature type="domain" description="Vacuolar protein sorting-associated protein 54 C-terminal" evidence="9">
    <location>
        <begin position="852"/>
        <end position="983"/>
    </location>
</feature>
<keyword evidence="7" id="KW-0175">Coiled coil</keyword>
<dbReference type="PANTHER" id="PTHR12965:SF0">
    <property type="entry name" value="VACUOLAR PROTEIN SORTING-ASSOCIATED PROTEIN 54"/>
    <property type="match status" value="1"/>
</dbReference>
<feature type="compositionally biased region" description="Basic and acidic residues" evidence="8">
    <location>
        <begin position="1569"/>
        <end position="1579"/>
    </location>
</feature>
<dbReference type="Proteomes" id="UP000011976">
    <property type="component" value="Unassembled WGS sequence"/>
</dbReference>
<evidence type="ECO:0000256" key="2">
    <source>
        <dbReference type="ARBA" id="ARBA00009150"/>
    </source>
</evidence>
<feature type="region of interest" description="Disordered" evidence="8">
    <location>
        <begin position="1"/>
        <end position="53"/>
    </location>
</feature>
<evidence type="ECO:0000259" key="10">
    <source>
        <dbReference type="Pfam" id="PF10475"/>
    </source>
</evidence>
<dbReference type="Pfam" id="PF07928">
    <property type="entry name" value="Vps54"/>
    <property type="match status" value="1"/>
</dbReference>
<accession>M9LZ37</accession>
<evidence type="ECO:0000256" key="4">
    <source>
        <dbReference type="ARBA" id="ARBA00022448"/>
    </source>
</evidence>
<evidence type="ECO:0000256" key="7">
    <source>
        <dbReference type="ARBA" id="ARBA00023054"/>
    </source>
</evidence>
<evidence type="ECO:0000256" key="8">
    <source>
        <dbReference type="SAM" id="MobiDB-lite"/>
    </source>
</evidence>
<dbReference type="GO" id="GO:0019905">
    <property type="term" value="F:syntaxin binding"/>
    <property type="evidence" value="ECO:0007669"/>
    <property type="project" value="TreeGrafter"/>
</dbReference>
<dbReference type="Pfam" id="PF10475">
    <property type="entry name" value="Vps54_N"/>
    <property type="match status" value="1"/>
</dbReference>
<feature type="domain" description="Vacuolar protein sorting-associated protein 54 N-terminal" evidence="10">
    <location>
        <begin position="227"/>
        <end position="399"/>
    </location>
</feature>
<dbReference type="EMBL" id="DF196785">
    <property type="protein sequence ID" value="GAC76179.1"/>
    <property type="molecule type" value="Genomic_DNA"/>
</dbReference>
<feature type="compositionally biased region" description="Basic and acidic residues" evidence="8">
    <location>
        <begin position="182"/>
        <end position="193"/>
    </location>
</feature>
<dbReference type="STRING" id="1151754.M9LZ37"/>